<sequence length="330" mass="36953">MADASIQLSLSHHETTQGLAYQLITIELVSCDRIIEPKNLATLRLPIGLDPRKGVVLSGRAPVWLYTYLVHECHPTVWVACFDPRLGAVVATTHSKLVSIGQVIPLDELNLELSFIGSNQLGPALLVVGPPDSGKSVLSHQLFVTLVKDDPDIYLQRAHWDGEGNWILELPENAAEREAFKLANKGTLTERFFPYQGQAIRNLRQQKTLVIVDAGGMVQLEKQAVLDACTHYLIISSKPEEIEPWHKFCRNQGNLQPVAVIHSTLDSKDQILRHEPFLELRCGPWVQGERTVVPRLLLERIKSLVAKHLFQAIDFLLPTIINRPQCLTTT</sequence>
<accession>A0A929F8U6</accession>
<reference evidence="1" key="1">
    <citation type="submission" date="2020-10" db="EMBL/GenBank/DDBJ databases">
        <authorList>
            <person name="Castelo-Branco R."/>
            <person name="Eusebio N."/>
            <person name="Adriana R."/>
            <person name="Vieira A."/>
            <person name="Brugerolle De Fraissinette N."/>
            <person name="Rezende De Castro R."/>
            <person name="Schneider M.P."/>
            <person name="Vasconcelos V."/>
            <person name="Leao P.N."/>
        </authorList>
    </citation>
    <scope>NUCLEOTIDE SEQUENCE</scope>
    <source>
        <strain evidence="1">LEGE 11479</strain>
    </source>
</reference>
<dbReference type="AlphaFoldDB" id="A0A929F8U6"/>
<dbReference type="Pfam" id="PF09620">
    <property type="entry name" value="Cas_csx3"/>
    <property type="match status" value="1"/>
</dbReference>
<proteinExistence type="predicted"/>
<protein>
    <submittedName>
        <fullName evidence="1">CRISPR-associated protein Csx3</fullName>
    </submittedName>
</protein>
<evidence type="ECO:0000313" key="1">
    <source>
        <dbReference type="EMBL" id="MBE9067522.1"/>
    </source>
</evidence>
<gene>
    <name evidence="1" type="primary">csx3</name>
    <name evidence="1" type="ORF">IQ260_12720</name>
</gene>
<name>A0A929F8U6_LEPEC</name>
<dbReference type="RefSeq" id="WP_193993486.1">
    <property type="nucleotide sequence ID" value="NZ_JADEXP010000101.1"/>
</dbReference>
<organism evidence="1 2">
    <name type="scientific">Leptolyngbya cf. ectocarpi LEGE 11479</name>
    <dbReference type="NCBI Taxonomy" id="1828722"/>
    <lineage>
        <taxon>Bacteria</taxon>
        <taxon>Bacillati</taxon>
        <taxon>Cyanobacteriota</taxon>
        <taxon>Cyanophyceae</taxon>
        <taxon>Leptolyngbyales</taxon>
        <taxon>Leptolyngbyaceae</taxon>
        <taxon>Leptolyngbya group</taxon>
        <taxon>Leptolyngbya</taxon>
    </lineage>
</organism>
<keyword evidence="2" id="KW-1185">Reference proteome</keyword>
<comment type="caution">
    <text evidence="1">The sequence shown here is derived from an EMBL/GenBank/DDBJ whole genome shotgun (WGS) entry which is preliminary data.</text>
</comment>
<dbReference type="NCBIfam" id="TIGR02579">
    <property type="entry name" value="cas_csx3"/>
    <property type="match status" value="1"/>
</dbReference>
<dbReference type="CDD" id="cd09740">
    <property type="entry name" value="Csx3_III-U"/>
    <property type="match status" value="1"/>
</dbReference>
<dbReference type="Proteomes" id="UP000615026">
    <property type="component" value="Unassembled WGS sequence"/>
</dbReference>
<dbReference type="InterPro" id="IPR013409">
    <property type="entry name" value="CRISPR-assoc_prot_Crn3/Csx3"/>
</dbReference>
<dbReference type="EMBL" id="JADEXP010000101">
    <property type="protein sequence ID" value="MBE9067522.1"/>
    <property type="molecule type" value="Genomic_DNA"/>
</dbReference>
<evidence type="ECO:0000313" key="2">
    <source>
        <dbReference type="Proteomes" id="UP000615026"/>
    </source>
</evidence>